<evidence type="ECO:0008006" key="3">
    <source>
        <dbReference type="Google" id="ProtNLM"/>
    </source>
</evidence>
<evidence type="ECO:0000313" key="2">
    <source>
        <dbReference type="Proteomes" id="UP000321413"/>
    </source>
</evidence>
<organism evidence="1 2">
    <name type="scientific">Massilia arenae</name>
    <dbReference type="NCBI Taxonomy" id="2603288"/>
    <lineage>
        <taxon>Bacteria</taxon>
        <taxon>Pseudomonadati</taxon>
        <taxon>Pseudomonadota</taxon>
        <taxon>Betaproteobacteria</taxon>
        <taxon>Burkholderiales</taxon>
        <taxon>Oxalobacteraceae</taxon>
        <taxon>Telluria group</taxon>
        <taxon>Massilia</taxon>
    </lineage>
</organism>
<protein>
    <recommendedName>
        <fullName evidence="3">CHAT domain-containing protein</fullName>
    </recommendedName>
</protein>
<dbReference type="EMBL" id="VPFD01000001">
    <property type="protein sequence ID" value="TXG02293.1"/>
    <property type="molecule type" value="Genomic_DNA"/>
</dbReference>
<accession>A0A5C7G879</accession>
<name>A0A5C7G879_9BURK</name>
<reference evidence="1 2" key="1">
    <citation type="submission" date="2019-08" db="EMBL/GenBank/DDBJ databases">
        <title>Massilia golmudensis sp. nov., isolated from sand in the Qinghai-Tibetan Plateau.</title>
        <authorList>
            <person name="Zhang B."/>
        </authorList>
    </citation>
    <scope>NUCLEOTIDE SEQUENCE [LARGE SCALE GENOMIC DNA]</scope>
    <source>
        <strain evidence="1 2">GEM5</strain>
    </source>
</reference>
<sequence length="230" mass="25053">MPMQQTKGAILVLESPWGLDERDANRSSVKPFIEGMAKYAGDIEVCHTVFYDEDSFEDGLEKLCKTPFRNTLVYVAAHGSQTHAGAHLTDISSAVRKRSKDFNITGMLLGSCYAGSITDAHKLTLQGSNLRWIIGYASACEWLTGTMIDCALLNEAVRFHQNSYGQDNLVRRFSQALAPFSAGAAIGCDVEGHPTALRDSLQFVVQSPGNGSRPAVISEEVFAAHAKLRI</sequence>
<dbReference type="Proteomes" id="UP000321413">
    <property type="component" value="Unassembled WGS sequence"/>
</dbReference>
<comment type="caution">
    <text evidence="1">The sequence shown here is derived from an EMBL/GenBank/DDBJ whole genome shotgun (WGS) entry which is preliminary data.</text>
</comment>
<dbReference type="RefSeq" id="WP_147933082.1">
    <property type="nucleotide sequence ID" value="NZ_VPFD01000001.1"/>
</dbReference>
<keyword evidence="2" id="KW-1185">Reference proteome</keyword>
<proteinExistence type="predicted"/>
<dbReference type="AlphaFoldDB" id="A0A5C7G879"/>
<gene>
    <name evidence="1" type="ORF">FVD38_00740</name>
</gene>
<evidence type="ECO:0000313" key="1">
    <source>
        <dbReference type="EMBL" id="TXG02293.1"/>
    </source>
</evidence>